<gene>
    <name evidence="7" type="ORF">SAMN04515674_11774</name>
</gene>
<dbReference type="GO" id="GO:0015562">
    <property type="term" value="F:efflux transmembrane transporter activity"/>
    <property type="evidence" value="ECO:0007669"/>
    <property type="project" value="TreeGrafter"/>
</dbReference>
<dbReference type="SUPFAM" id="SSF111369">
    <property type="entry name" value="HlyD-like secretion proteins"/>
    <property type="match status" value="1"/>
</dbReference>
<keyword evidence="8" id="KW-1185">Reference proteome</keyword>
<protein>
    <submittedName>
        <fullName evidence="7">RND family efflux transporter, MFP subunit</fullName>
    </submittedName>
</protein>
<evidence type="ECO:0000259" key="6">
    <source>
        <dbReference type="Pfam" id="PF25967"/>
    </source>
</evidence>
<evidence type="ECO:0000313" key="7">
    <source>
        <dbReference type="EMBL" id="SFQ40174.1"/>
    </source>
</evidence>
<reference evidence="7 8" key="1">
    <citation type="submission" date="2016-10" db="EMBL/GenBank/DDBJ databases">
        <authorList>
            <person name="de Groot N.N."/>
        </authorList>
    </citation>
    <scope>NUCLEOTIDE SEQUENCE [LARGE SCALE GENOMIC DNA]</scope>
    <source>
        <strain evidence="8">E92,LMG 26720,CCM 7988</strain>
    </source>
</reference>
<dbReference type="Gene3D" id="2.40.420.20">
    <property type="match status" value="1"/>
</dbReference>
<feature type="domain" description="Multidrug resistance protein MdtA-like barrel-sandwich hybrid" evidence="4">
    <location>
        <begin position="56"/>
        <end position="179"/>
    </location>
</feature>
<dbReference type="Gene3D" id="2.40.30.170">
    <property type="match status" value="1"/>
</dbReference>
<dbReference type="AlphaFoldDB" id="A0A1I5Y7M1"/>
<keyword evidence="3" id="KW-0813">Transport</keyword>
<dbReference type="NCBIfam" id="TIGR01730">
    <property type="entry name" value="RND_mfp"/>
    <property type="match status" value="1"/>
</dbReference>
<dbReference type="PANTHER" id="PTHR30469">
    <property type="entry name" value="MULTIDRUG RESISTANCE PROTEIN MDTA"/>
    <property type="match status" value="1"/>
</dbReference>
<dbReference type="Gene3D" id="2.40.50.100">
    <property type="match status" value="1"/>
</dbReference>
<feature type="domain" description="Multidrug resistance protein MdtA-like C-terminal permuted SH3" evidence="6">
    <location>
        <begin position="267"/>
        <end position="326"/>
    </location>
</feature>
<evidence type="ECO:0000259" key="5">
    <source>
        <dbReference type="Pfam" id="PF25954"/>
    </source>
</evidence>
<evidence type="ECO:0000256" key="3">
    <source>
        <dbReference type="ARBA" id="ARBA00022448"/>
    </source>
</evidence>
<dbReference type="RefSeq" id="WP_092019331.1">
    <property type="nucleotide sequence ID" value="NZ_FOXH01000017.1"/>
</dbReference>
<dbReference type="Pfam" id="PF25917">
    <property type="entry name" value="BSH_RND"/>
    <property type="match status" value="1"/>
</dbReference>
<dbReference type="OrthoDB" id="9806939at2"/>
<dbReference type="GO" id="GO:1990281">
    <property type="term" value="C:efflux pump complex"/>
    <property type="evidence" value="ECO:0007669"/>
    <property type="project" value="TreeGrafter"/>
</dbReference>
<dbReference type="Pfam" id="PF25967">
    <property type="entry name" value="RND-MFP_C"/>
    <property type="match status" value="1"/>
</dbReference>
<name>A0A1I5Y7M1_9BACT</name>
<accession>A0A1I5Y7M1</accession>
<comment type="similarity">
    <text evidence="2">Belongs to the membrane fusion protein (MFP) (TC 8.A.1) family.</text>
</comment>
<sequence>MKFYIMPLALLLIACSGETKEVQKEETILVKTEQVAATSLKNEITISGSIEGFSTVRLGFMVAGKIKSISTKEGQNISKGQLIASLDPSNYLIAKQLSDVQVNATNDEYNRLDRLRTMGSVSESDFSKISFSLKEAQLQQKLQAKNVEDTKLYSPISGVLLNKQTEVGEIVGVGTPLFILSDIQKVLVLASIPESELQHIRIGQAANIYIGALDKSFEGNVNEVGALADPDTRAFTVKIIIENKGLHIRPGMIAEVTLNNPRQKKGILLPSSCIGNDANSQNYVYVIDKASHKAFKRNVSLGKIINDKIEVVSGLSPGETVVTSGQTKLSDGSLFTLSK</sequence>
<dbReference type="STRING" id="1079859.SAMN04515674_11774"/>
<evidence type="ECO:0000313" key="8">
    <source>
        <dbReference type="Proteomes" id="UP000199306"/>
    </source>
</evidence>
<dbReference type="InterPro" id="IPR006143">
    <property type="entry name" value="RND_pump_MFP"/>
</dbReference>
<evidence type="ECO:0000256" key="2">
    <source>
        <dbReference type="ARBA" id="ARBA00009477"/>
    </source>
</evidence>
<comment type="subcellular location">
    <subcellularLocation>
        <location evidence="1">Cell envelope</location>
    </subcellularLocation>
</comment>
<organism evidence="7 8">
    <name type="scientific">Pseudarcicella hirudinis</name>
    <dbReference type="NCBI Taxonomy" id="1079859"/>
    <lineage>
        <taxon>Bacteria</taxon>
        <taxon>Pseudomonadati</taxon>
        <taxon>Bacteroidota</taxon>
        <taxon>Cytophagia</taxon>
        <taxon>Cytophagales</taxon>
        <taxon>Flectobacillaceae</taxon>
        <taxon>Pseudarcicella</taxon>
    </lineage>
</organism>
<dbReference type="InterPro" id="IPR058792">
    <property type="entry name" value="Beta-barrel_RND_2"/>
</dbReference>
<proteinExistence type="inferred from homology"/>
<dbReference type="Pfam" id="PF25954">
    <property type="entry name" value="Beta-barrel_RND_2"/>
    <property type="match status" value="1"/>
</dbReference>
<dbReference type="InterPro" id="IPR058625">
    <property type="entry name" value="MdtA-like_BSH"/>
</dbReference>
<feature type="domain" description="CusB-like beta-barrel" evidence="5">
    <location>
        <begin position="188"/>
        <end position="260"/>
    </location>
</feature>
<dbReference type="PROSITE" id="PS51257">
    <property type="entry name" value="PROKAR_LIPOPROTEIN"/>
    <property type="match status" value="1"/>
</dbReference>
<evidence type="ECO:0000259" key="4">
    <source>
        <dbReference type="Pfam" id="PF25917"/>
    </source>
</evidence>
<dbReference type="FunFam" id="2.40.30.170:FF:000010">
    <property type="entry name" value="Efflux RND transporter periplasmic adaptor subunit"/>
    <property type="match status" value="1"/>
</dbReference>
<dbReference type="InterPro" id="IPR058627">
    <property type="entry name" value="MdtA-like_C"/>
</dbReference>
<dbReference type="Proteomes" id="UP000199306">
    <property type="component" value="Unassembled WGS sequence"/>
</dbReference>
<evidence type="ECO:0000256" key="1">
    <source>
        <dbReference type="ARBA" id="ARBA00004196"/>
    </source>
</evidence>
<dbReference type="EMBL" id="FOXH01000017">
    <property type="protein sequence ID" value="SFQ40174.1"/>
    <property type="molecule type" value="Genomic_DNA"/>
</dbReference>